<evidence type="ECO:0000256" key="4">
    <source>
        <dbReference type="ARBA" id="ARBA00022525"/>
    </source>
</evidence>
<feature type="domain" description="Subtilisin inhibitor" evidence="10">
    <location>
        <begin position="40"/>
        <end position="120"/>
    </location>
</feature>
<keyword evidence="6 8" id="KW-0722">Serine protease inhibitor</keyword>
<dbReference type="InterPro" id="IPR023549">
    <property type="entry name" value="Subtilisin_inhibitor"/>
</dbReference>
<evidence type="ECO:0000256" key="5">
    <source>
        <dbReference type="ARBA" id="ARBA00022690"/>
    </source>
</evidence>
<dbReference type="PRINTS" id="PR00294">
    <property type="entry name" value="SSBTLNINHBTR"/>
</dbReference>
<keyword evidence="4" id="KW-0964">Secreted</keyword>
<evidence type="ECO:0000256" key="6">
    <source>
        <dbReference type="ARBA" id="ARBA00022900"/>
    </source>
</evidence>
<reference evidence="11 12" key="1">
    <citation type="submission" date="2017-05" db="EMBL/GenBank/DDBJ databases">
        <title>Streptomyces alboflavus Genome sequencing and assembly.</title>
        <authorList>
            <person name="Wang Y."/>
            <person name="Du B."/>
            <person name="Ding Y."/>
            <person name="Liu H."/>
            <person name="Hou Q."/>
            <person name="Liu K."/>
            <person name="Wang C."/>
            <person name="Yao L."/>
        </authorList>
    </citation>
    <scope>NUCLEOTIDE SEQUENCE [LARGE SCALE GENOMIC DNA]</scope>
    <source>
        <strain evidence="11 12">MDJK44</strain>
    </source>
</reference>
<evidence type="ECO:0000256" key="2">
    <source>
        <dbReference type="ARBA" id="ARBA00010472"/>
    </source>
</evidence>
<dbReference type="RefSeq" id="WP_030362401.1">
    <property type="nucleotide sequence ID" value="NZ_CP021748.1"/>
</dbReference>
<feature type="signal peptide" evidence="9">
    <location>
        <begin position="1"/>
        <end position="21"/>
    </location>
</feature>
<evidence type="ECO:0000259" key="10">
    <source>
        <dbReference type="Pfam" id="PF00720"/>
    </source>
</evidence>
<dbReference type="SUPFAM" id="SSF55399">
    <property type="entry name" value="Subtilisin inhibitor"/>
    <property type="match status" value="1"/>
</dbReference>
<dbReference type="Gene3D" id="3.30.350.10">
    <property type="entry name" value="Subtilisin inhibitor-like"/>
    <property type="match status" value="1"/>
</dbReference>
<dbReference type="GO" id="GO:0004867">
    <property type="term" value="F:serine-type endopeptidase inhibitor activity"/>
    <property type="evidence" value="ECO:0007669"/>
    <property type="project" value="UniProtKB-KW"/>
</dbReference>
<organism evidence="11 12">
    <name type="scientific">Streptomyces alboflavus</name>
    <dbReference type="NCBI Taxonomy" id="67267"/>
    <lineage>
        <taxon>Bacteria</taxon>
        <taxon>Bacillati</taxon>
        <taxon>Actinomycetota</taxon>
        <taxon>Actinomycetes</taxon>
        <taxon>Kitasatosporales</taxon>
        <taxon>Streptomycetaceae</taxon>
        <taxon>Streptomyces</taxon>
    </lineage>
</organism>
<proteinExistence type="inferred from homology"/>
<dbReference type="InterPro" id="IPR020054">
    <property type="entry name" value="Prot_inh_SSI_I16_CS"/>
</dbReference>
<keyword evidence="5 8" id="KW-0646">Protease inhibitor</keyword>
<evidence type="ECO:0000256" key="3">
    <source>
        <dbReference type="ARBA" id="ARBA00011738"/>
    </source>
</evidence>
<comment type="similarity">
    <text evidence="2 8">Belongs to the protease inhibitor I16 (SSI) family.</text>
</comment>
<protein>
    <submittedName>
        <fullName evidence="11">Protease inhibitor SIL-V5</fullName>
    </submittedName>
</protein>
<evidence type="ECO:0000313" key="12">
    <source>
        <dbReference type="Proteomes" id="UP000195880"/>
    </source>
</evidence>
<dbReference type="Proteomes" id="UP000195880">
    <property type="component" value="Chromosome"/>
</dbReference>
<evidence type="ECO:0000256" key="9">
    <source>
        <dbReference type="SAM" id="SignalP"/>
    </source>
</evidence>
<accession>A0A1Z1W5W9</accession>
<dbReference type="AlphaFoldDB" id="A0A1Z1W5W9"/>
<feature type="chain" id="PRO_5038814327" evidence="9">
    <location>
        <begin position="22"/>
        <end position="134"/>
    </location>
</feature>
<evidence type="ECO:0000256" key="7">
    <source>
        <dbReference type="ARBA" id="ARBA00023157"/>
    </source>
</evidence>
<comment type="subunit">
    <text evidence="3">Homodimer.</text>
</comment>
<evidence type="ECO:0000256" key="1">
    <source>
        <dbReference type="ARBA" id="ARBA00004613"/>
    </source>
</evidence>
<sequence>MRSLTVTSAALLACAAAAAGAVPSAAVSAEAPPGKHEIFLTVSGDADTWIRGVLLSCVPEPSGHHPFAREACAELDRAGGDFDRLPQEDRICTKEYAPVTVGATGTFQGRPVDWHRTYGNACEMAASTGHVFSF</sequence>
<gene>
    <name evidence="11" type="ORF">SMD44_01192</name>
</gene>
<dbReference type="STRING" id="67267.GCA_000716675_06342"/>
<dbReference type="InterPro" id="IPR000691">
    <property type="entry name" value="Prot_inh_I16_SSI"/>
</dbReference>
<dbReference type="eggNOG" id="ENOG50333FU">
    <property type="taxonomic scope" value="Bacteria"/>
</dbReference>
<dbReference type="PROSITE" id="PS00999">
    <property type="entry name" value="SSI"/>
    <property type="match status" value="1"/>
</dbReference>
<dbReference type="EMBL" id="CP021748">
    <property type="protein sequence ID" value="ARX81794.1"/>
    <property type="molecule type" value="Genomic_DNA"/>
</dbReference>
<name>A0A1Z1W5W9_9ACTN</name>
<comment type="subcellular location">
    <subcellularLocation>
        <location evidence="1">Secreted</location>
    </subcellularLocation>
</comment>
<dbReference type="OrthoDB" id="4567948at2"/>
<evidence type="ECO:0000313" key="11">
    <source>
        <dbReference type="EMBL" id="ARX81794.1"/>
    </source>
</evidence>
<dbReference type="GO" id="GO:0005576">
    <property type="term" value="C:extracellular region"/>
    <property type="evidence" value="ECO:0007669"/>
    <property type="project" value="UniProtKB-SubCell"/>
</dbReference>
<keyword evidence="7" id="KW-1015">Disulfide bond</keyword>
<dbReference type="KEGG" id="salf:SMD44_01192"/>
<dbReference type="Pfam" id="PF00720">
    <property type="entry name" value="SSI"/>
    <property type="match status" value="1"/>
</dbReference>
<dbReference type="InterPro" id="IPR036819">
    <property type="entry name" value="Subtilisin_inhibitor-like_sf"/>
</dbReference>
<evidence type="ECO:0000256" key="8">
    <source>
        <dbReference type="RuleBase" id="RU003471"/>
    </source>
</evidence>
<keyword evidence="12" id="KW-1185">Reference proteome</keyword>
<keyword evidence="9" id="KW-0732">Signal</keyword>